<dbReference type="GO" id="GO:0005886">
    <property type="term" value="C:plasma membrane"/>
    <property type="evidence" value="ECO:0007669"/>
    <property type="project" value="TreeGrafter"/>
</dbReference>
<dbReference type="NCBIfam" id="NF007755">
    <property type="entry name" value="PRK10436.1"/>
    <property type="match status" value="1"/>
</dbReference>
<dbReference type="GeneID" id="66878419"/>
<dbReference type="Pfam" id="PF00437">
    <property type="entry name" value="T2SSE"/>
    <property type="match status" value="1"/>
</dbReference>
<dbReference type="RefSeq" id="WP_038251232.1">
    <property type="nucleotide sequence ID" value="NZ_CCYO01000037.1"/>
</dbReference>
<accession>A0A0A8VEM1</accession>
<comment type="similarity">
    <text evidence="1">Belongs to the GSP E family.</text>
</comment>
<keyword evidence="3" id="KW-0067">ATP-binding</keyword>
<feature type="domain" description="Bacterial type II secretion system protein E" evidence="4">
    <location>
        <begin position="327"/>
        <end position="341"/>
    </location>
</feature>
<dbReference type="Pfam" id="PF05157">
    <property type="entry name" value="MshEN"/>
    <property type="match status" value="1"/>
</dbReference>
<evidence type="ECO:0000259" key="4">
    <source>
        <dbReference type="PROSITE" id="PS00662"/>
    </source>
</evidence>
<dbReference type="Gene3D" id="3.30.450.90">
    <property type="match status" value="1"/>
</dbReference>
<evidence type="ECO:0000256" key="3">
    <source>
        <dbReference type="ARBA" id="ARBA00022840"/>
    </source>
</evidence>
<proteinExistence type="inferred from homology"/>
<reference evidence="5" key="1">
    <citation type="journal article" date="2015" name="Genome Announc.">
        <title>Complete Genome Sequence of Yersinia ruckeri Strain CSF007-82, Etiologic Agent of Red Mouth Disease in Salmonid Fish.</title>
        <authorList>
            <person name="Nelson M.C."/>
            <person name="LaPatra S.E."/>
            <person name="Welch T.J."/>
            <person name="Graf J."/>
        </authorList>
    </citation>
    <scope>NUCLEOTIDE SEQUENCE</scope>
    <source>
        <strain evidence="5">CSF007-82</strain>
    </source>
</reference>
<organism evidence="5">
    <name type="scientific">Yersinia ruckeri</name>
    <dbReference type="NCBI Taxonomy" id="29486"/>
    <lineage>
        <taxon>Bacteria</taxon>
        <taxon>Pseudomonadati</taxon>
        <taxon>Pseudomonadota</taxon>
        <taxon>Gammaproteobacteria</taxon>
        <taxon>Enterobacterales</taxon>
        <taxon>Yersiniaceae</taxon>
        <taxon>Yersinia</taxon>
    </lineage>
</organism>
<dbReference type="PANTHER" id="PTHR30258:SF1">
    <property type="entry name" value="PROTEIN TRANSPORT PROTEIN HOFB HOMOLOG"/>
    <property type="match status" value="1"/>
</dbReference>
<sequence length="511" mass="57159">MHKNNLTNNGEAGDELSRLCLHYQAVPLKINQNVLTVAMLQHPNIEVINTLSFACGLKIEVVLWPAAKIEQHLHHAQPGTHFIKSDVDTELQVTEQAENHPPDLKKTESHQFDGQNITTLNHESDIPVVRFIYQTLRAAIQKRASDIHFEPYQHHYRIRLRIDGILHPIISPPPSLINRISACLKVMAKLNSAERRLPQDGQLNLNLDKQNYSLRIATLPTQYGEKIVLRILDSHQQQKLQYLGLTPDALKTLQEALTLPQGLILVTGPTGSGKTVTLYSCLSYLNQQCRNICSVEDPIEITVDGINQTQTNRKIDLDFALTLRALLRQDPDVIMIGEIRDDETANIAVRAALTGHLVLSTLHTNSTRETLSRLAQMGVRHHLLASCLKLTVAQRLVRRLCQQCKQRASQPVTLLPSVWTEPLSHWQATGCEHCNGGYYGRTGIYEMLPITGSIQKILAQGGNLESSVCTDFIRENDTLLNAGLNAVREGITSLDEISRVFGHLSQLKADI</sequence>
<dbReference type="InterPro" id="IPR007831">
    <property type="entry name" value="T2SS_GspE_N"/>
</dbReference>
<dbReference type="Gene3D" id="3.30.300.160">
    <property type="entry name" value="Type II secretion system, protein E, N-terminal domain"/>
    <property type="match status" value="1"/>
</dbReference>
<dbReference type="GO" id="GO:0005524">
    <property type="term" value="F:ATP binding"/>
    <property type="evidence" value="ECO:0007669"/>
    <property type="project" value="UniProtKB-KW"/>
</dbReference>
<dbReference type="CDD" id="cd01129">
    <property type="entry name" value="PulE-GspE-like"/>
    <property type="match status" value="1"/>
</dbReference>
<dbReference type="SUPFAM" id="SSF160246">
    <property type="entry name" value="EspE N-terminal domain-like"/>
    <property type="match status" value="1"/>
</dbReference>
<dbReference type="GO" id="GO:0016887">
    <property type="term" value="F:ATP hydrolysis activity"/>
    <property type="evidence" value="ECO:0007669"/>
    <property type="project" value="TreeGrafter"/>
</dbReference>
<dbReference type="OrthoDB" id="9804785at2"/>
<evidence type="ECO:0000313" key="5">
    <source>
        <dbReference type="EMBL" id="CEK26434.1"/>
    </source>
</evidence>
<dbReference type="AlphaFoldDB" id="A0A0A8VEM1"/>
<dbReference type="SUPFAM" id="SSF52540">
    <property type="entry name" value="P-loop containing nucleoside triphosphate hydrolases"/>
    <property type="match status" value="1"/>
</dbReference>
<dbReference type="PROSITE" id="PS00662">
    <property type="entry name" value="T2SP_E"/>
    <property type="match status" value="1"/>
</dbReference>
<gene>
    <name evidence="5" type="ORF">CSF007_3275</name>
</gene>
<dbReference type="InterPro" id="IPR027417">
    <property type="entry name" value="P-loop_NTPase"/>
</dbReference>
<keyword evidence="2" id="KW-0547">Nucleotide-binding</keyword>
<evidence type="ECO:0000256" key="1">
    <source>
        <dbReference type="ARBA" id="ARBA00006611"/>
    </source>
</evidence>
<dbReference type="PANTHER" id="PTHR30258">
    <property type="entry name" value="TYPE II SECRETION SYSTEM PROTEIN GSPE-RELATED"/>
    <property type="match status" value="1"/>
</dbReference>
<dbReference type="Gene3D" id="3.40.50.300">
    <property type="entry name" value="P-loop containing nucleotide triphosphate hydrolases"/>
    <property type="match status" value="1"/>
</dbReference>
<evidence type="ECO:0000256" key="2">
    <source>
        <dbReference type="ARBA" id="ARBA00022741"/>
    </source>
</evidence>
<name>A0A0A8VEM1_YERRU</name>
<protein>
    <submittedName>
        <fullName evidence="5">Type IV fimbrial assembly, ATPase PilB</fullName>
    </submittedName>
</protein>
<dbReference type="EMBL" id="LN681231">
    <property type="protein sequence ID" value="CEK26434.1"/>
    <property type="molecule type" value="Genomic_DNA"/>
</dbReference>
<dbReference type="InterPro" id="IPR001482">
    <property type="entry name" value="T2SS/T4SS_dom"/>
</dbReference>
<dbReference type="InterPro" id="IPR037257">
    <property type="entry name" value="T2SS_E_N_sf"/>
</dbReference>